<dbReference type="Pfam" id="PF19883">
    <property type="entry name" value="DUF6356"/>
    <property type="match status" value="1"/>
</dbReference>
<name>A0AAU7JL92_9HYPH</name>
<evidence type="ECO:0000313" key="1">
    <source>
        <dbReference type="EMBL" id="XBO40956.1"/>
    </source>
</evidence>
<dbReference type="AlphaFoldDB" id="A0AAU7JL92"/>
<dbReference type="RefSeq" id="WP_406857813.1">
    <property type="nucleotide sequence ID" value="NZ_CP157484.1"/>
</dbReference>
<gene>
    <name evidence="1" type="ORF">ABEG18_09420</name>
</gene>
<accession>A0AAU7JL92</accession>
<reference evidence="1" key="1">
    <citation type="submission" date="2024-05" db="EMBL/GenBank/DDBJ databases">
        <authorList>
            <person name="Kim S."/>
            <person name="Heo J."/>
            <person name="Choi H."/>
            <person name="Choi Y."/>
            <person name="Kwon S.-W."/>
            <person name="Kim Y."/>
        </authorList>
    </citation>
    <scope>NUCLEOTIDE SEQUENCE</scope>
    <source>
        <strain evidence="1">KACC 23698</strain>
    </source>
</reference>
<sequence length="95" mass="10552">MNLPRCFVDHPSSVGETYAEHMRTALSFAGPLAKASLAAFVHAFLPWLCTRTASMTVHQLHERMTRRCAACPAGRLHRPDLFPVRGLPQGWDPAI</sequence>
<proteinExistence type="predicted"/>
<protein>
    <submittedName>
        <fullName evidence="1">DUF6356 family protein</fullName>
    </submittedName>
</protein>
<dbReference type="EMBL" id="CP157484">
    <property type="protein sequence ID" value="XBO40956.1"/>
    <property type="molecule type" value="Genomic_DNA"/>
</dbReference>
<dbReference type="InterPro" id="IPR045936">
    <property type="entry name" value="DUF6356"/>
</dbReference>
<organism evidence="1">
    <name type="scientific">Alsobacter sp. KACC 23698</name>
    <dbReference type="NCBI Taxonomy" id="3149229"/>
    <lineage>
        <taxon>Bacteria</taxon>
        <taxon>Pseudomonadati</taxon>
        <taxon>Pseudomonadota</taxon>
        <taxon>Alphaproteobacteria</taxon>
        <taxon>Hyphomicrobiales</taxon>
        <taxon>Alsobacteraceae</taxon>
        <taxon>Alsobacter</taxon>
    </lineage>
</organism>